<comment type="caution">
    <text evidence="2">The sequence shown here is derived from an EMBL/GenBank/DDBJ whole genome shotgun (WGS) entry which is preliminary data.</text>
</comment>
<keyword evidence="1" id="KW-1133">Transmembrane helix</keyword>
<dbReference type="Gene3D" id="3.10.620.30">
    <property type="match status" value="1"/>
</dbReference>
<evidence type="ECO:0000313" key="2">
    <source>
        <dbReference type="EMBL" id="HAN26139.1"/>
    </source>
</evidence>
<dbReference type="EMBL" id="DMND01000002">
    <property type="protein sequence ID" value="HAN26139.1"/>
    <property type="molecule type" value="Genomic_DNA"/>
</dbReference>
<dbReference type="InterPro" id="IPR010319">
    <property type="entry name" value="Transglutaminase-like_Cys_pept"/>
</dbReference>
<evidence type="ECO:0000256" key="1">
    <source>
        <dbReference type="SAM" id="Phobius"/>
    </source>
</evidence>
<gene>
    <name evidence="2" type="ORF">DCP75_00090</name>
</gene>
<sequence>MLSLGNPLQRVSGLIALSLVVTLCAAILLAKADLDRMERIAMSRHGPETALTVGRWRAMLEALDALDDRQKIERVNAYFNRLARWRQDIDIWQQHDYWATPLELMARREGDCEDFSIAKYMTLLLAGVDVHKMRITYVKARLGGNYGDVTQAHMVLAYYPTPNADPLILDNMISEVRPASQREDLKPVFGFNSEGLWVGGSSAPAINNPAARLSRWRDLLQRMAADGLG</sequence>
<dbReference type="STRING" id="1121937.GCA_000423125_02412"/>
<accession>A0A3C1KHH2</accession>
<organism evidence="2 3">
    <name type="scientific">Haliea salexigens</name>
    <dbReference type="NCBI Taxonomy" id="287487"/>
    <lineage>
        <taxon>Bacteria</taxon>
        <taxon>Pseudomonadati</taxon>
        <taxon>Pseudomonadota</taxon>
        <taxon>Gammaproteobacteria</taxon>
        <taxon>Cellvibrionales</taxon>
        <taxon>Halieaceae</taxon>
        <taxon>Haliea</taxon>
    </lineage>
</organism>
<keyword evidence="1" id="KW-0472">Membrane</keyword>
<reference evidence="2 3" key="1">
    <citation type="journal article" date="2018" name="Nat. Biotechnol.">
        <title>A standardized bacterial taxonomy based on genome phylogeny substantially revises the tree of life.</title>
        <authorList>
            <person name="Parks D.H."/>
            <person name="Chuvochina M."/>
            <person name="Waite D.W."/>
            <person name="Rinke C."/>
            <person name="Skarshewski A."/>
            <person name="Chaumeil P.A."/>
            <person name="Hugenholtz P."/>
        </authorList>
    </citation>
    <scope>NUCLEOTIDE SEQUENCE [LARGE SCALE GENOMIC DNA]</scope>
    <source>
        <strain evidence="2">UBA9158</strain>
    </source>
</reference>
<feature type="transmembrane region" description="Helical" evidence="1">
    <location>
        <begin position="12"/>
        <end position="30"/>
    </location>
</feature>
<dbReference type="PANTHER" id="PTHR39327:SF1">
    <property type="entry name" value="BLR5470 PROTEIN"/>
    <property type="match status" value="1"/>
</dbReference>
<proteinExistence type="predicted"/>
<keyword evidence="1" id="KW-0812">Transmembrane</keyword>
<dbReference type="Pfam" id="PF06035">
    <property type="entry name" value="Peptidase_C93"/>
    <property type="match status" value="1"/>
</dbReference>
<dbReference type="PANTHER" id="PTHR39327">
    <property type="match status" value="1"/>
</dbReference>
<dbReference type="Proteomes" id="UP000259273">
    <property type="component" value="Unassembled WGS sequence"/>
</dbReference>
<protein>
    <submittedName>
        <fullName evidence="2">Transglutaminase</fullName>
    </submittedName>
</protein>
<name>A0A3C1KHH2_9GAMM</name>
<dbReference type="AlphaFoldDB" id="A0A3C1KHH2"/>
<evidence type="ECO:0000313" key="3">
    <source>
        <dbReference type="Proteomes" id="UP000259273"/>
    </source>
</evidence>